<dbReference type="Proteomes" id="UP000190460">
    <property type="component" value="Unassembled WGS sequence"/>
</dbReference>
<keyword evidence="2" id="KW-0812">Transmembrane</keyword>
<feature type="coiled-coil region" evidence="1">
    <location>
        <begin position="192"/>
        <end position="269"/>
    </location>
</feature>
<evidence type="ECO:0000256" key="1">
    <source>
        <dbReference type="SAM" id="Coils"/>
    </source>
</evidence>
<keyword evidence="2" id="KW-0472">Membrane</keyword>
<evidence type="ECO:0000313" key="3">
    <source>
        <dbReference type="EMBL" id="SKA86891.1"/>
    </source>
</evidence>
<dbReference type="AlphaFoldDB" id="A0A1T4XD42"/>
<gene>
    <name evidence="3" type="ORF">SAMN02745130_02750</name>
</gene>
<sequence length="361" mass="41358">MVNLIDVVIIALSLMAFLGAFILLRPKPHQQDAHDVRKIRLGAELDQQRIAEILNIVQHGAQDANYLNAQLKTRVEEINHEGQTSRRLVEEAERTIQRVKEAESELRSISTQLGERIQYVQTYWDGQLTDTVEAVRNVHTKLTQGLNQVDEGLSRLRDQEKMAQGFTQKLIENQKMQFAAQQENARLATDINAQLESMLRESNKTLHSMQAQQQQANSLFAQFTSEIQDLEQQAQEYFTSTFQTTDVARQELIHGLAETREKMAKLREQDEQGSMMGQRIRQQFEKVDKLQVDRLAKAVDLTDEMCVDLQTGLENARNLLKLLEEKTQQVLNEVETEPADTPPLTDAAKRNDNLFSLSAYR</sequence>
<evidence type="ECO:0008006" key="5">
    <source>
        <dbReference type="Google" id="ProtNLM"/>
    </source>
</evidence>
<evidence type="ECO:0000313" key="4">
    <source>
        <dbReference type="Proteomes" id="UP000190460"/>
    </source>
</evidence>
<name>A0A1T4XD42_9GAMM</name>
<dbReference type="EMBL" id="FUYB01000015">
    <property type="protein sequence ID" value="SKA86891.1"/>
    <property type="molecule type" value="Genomic_DNA"/>
</dbReference>
<feature type="transmembrane region" description="Helical" evidence="2">
    <location>
        <begin position="6"/>
        <end position="24"/>
    </location>
</feature>
<reference evidence="3 4" key="1">
    <citation type="submission" date="2017-02" db="EMBL/GenBank/DDBJ databases">
        <authorList>
            <person name="Peterson S.W."/>
        </authorList>
    </citation>
    <scope>NUCLEOTIDE SEQUENCE [LARGE SCALE GENOMIC DNA]</scope>
    <source>
        <strain evidence="3 4">ATCC 49788</strain>
    </source>
</reference>
<feature type="coiled-coil region" evidence="1">
    <location>
        <begin position="306"/>
        <end position="333"/>
    </location>
</feature>
<keyword evidence="4" id="KW-1185">Reference proteome</keyword>
<keyword evidence="1" id="KW-0175">Coiled coil</keyword>
<accession>A0A1T4XD42</accession>
<keyword evidence="2" id="KW-1133">Transmembrane helix</keyword>
<dbReference type="OrthoDB" id="5620843at2"/>
<feature type="coiled-coil region" evidence="1">
    <location>
        <begin position="85"/>
        <end position="112"/>
    </location>
</feature>
<organism evidence="3 4">
    <name type="scientific">Thiothrix eikelboomii</name>
    <dbReference type="NCBI Taxonomy" id="92487"/>
    <lineage>
        <taxon>Bacteria</taxon>
        <taxon>Pseudomonadati</taxon>
        <taxon>Pseudomonadota</taxon>
        <taxon>Gammaproteobacteria</taxon>
        <taxon>Thiotrichales</taxon>
        <taxon>Thiotrichaceae</taxon>
        <taxon>Thiothrix</taxon>
    </lineage>
</organism>
<dbReference type="RefSeq" id="WP_078923204.1">
    <property type="nucleotide sequence ID" value="NZ_FUYB01000015.1"/>
</dbReference>
<evidence type="ECO:0000256" key="2">
    <source>
        <dbReference type="SAM" id="Phobius"/>
    </source>
</evidence>
<proteinExistence type="predicted"/>
<protein>
    <recommendedName>
        <fullName evidence="5">DNA recombination protein RmuC</fullName>
    </recommendedName>
</protein>